<feature type="region of interest" description="Disordered" evidence="1">
    <location>
        <begin position="1"/>
        <end position="22"/>
    </location>
</feature>
<evidence type="ECO:0000313" key="3">
    <source>
        <dbReference type="Proteomes" id="UP000199341"/>
    </source>
</evidence>
<accession>A0A1H0SQG5</accession>
<dbReference type="AlphaFoldDB" id="A0A1H0SQG5"/>
<organism evidence="2 3">
    <name type="scientific">Actinacidiphila guanduensis</name>
    <dbReference type="NCBI Taxonomy" id="310781"/>
    <lineage>
        <taxon>Bacteria</taxon>
        <taxon>Bacillati</taxon>
        <taxon>Actinomycetota</taxon>
        <taxon>Actinomycetes</taxon>
        <taxon>Kitasatosporales</taxon>
        <taxon>Streptomycetaceae</taxon>
        <taxon>Actinacidiphila</taxon>
    </lineage>
</organism>
<sequence>MGASALGRFLQTDPVSGGSATADDYCSANPNNCYDLKESGSGTGTIASNVDGGTTE</sequence>
<gene>
    <name evidence="2" type="ORF">SAMN05216259_1315</name>
</gene>
<reference evidence="2 3" key="1">
    <citation type="submission" date="2016-10" db="EMBL/GenBank/DDBJ databases">
        <authorList>
            <person name="de Groot N.N."/>
        </authorList>
    </citation>
    <scope>NUCLEOTIDE SEQUENCE [LARGE SCALE GENOMIC DNA]</scope>
    <source>
        <strain evidence="2 3">CGMCC 4.2022</strain>
    </source>
</reference>
<proteinExistence type="predicted"/>
<evidence type="ECO:0000256" key="1">
    <source>
        <dbReference type="SAM" id="MobiDB-lite"/>
    </source>
</evidence>
<name>A0A1H0SQG5_9ACTN</name>
<keyword evidence="3" id="KW-1185">Reference proteome</keyword>
<dbReference type="EMBL" id="FNIE01000031">
    <property type="protein sequence ID" value="SDP43885.1"/>
    <property type="molecule type" value="Genomic_DNA"/>
</dbReference>
<protein>
    <submittedName>
        <fullName evidence="2">Uncharacterized protein</fullName>
    </submittedName>
</protein>
<evidence type="ECO:0000313" key="2">
    <source>
        <dbReference type="EMBL" id="SDP43885.1"/>
    </source>
</evidence>
<dbReference type="Proteomes" id="UP000199341">
    <property type="component" value="Unassembled WGS sequence"/>
</dbReference>